<dbReference type="AlphaFoldDB" id="A0A7W2CYB7"/>
<organism evidence="1 2">
    <name type="scientific">Streptomyces himalayensis subsp. aureolus</name>
    <dbReference type="NCBI Taxonomy" id="2758039"/>
    <lineage>
        <taxon>Bacteria</taxon>
        <taxon>Bacillati</taxon>
        <taxon>Actinomycetota</taxon>
        <taxon>Actinomycetes</taxon>
        <taxon>Kitasatosporales</taxon>
        <taxon>Streptomycetaceae</taxon>
        <taxon>Streptomyces</taxon>
        <taxon>Streptomyces himalayensis</taxon>
    </lineage>
</organism>
<accession>A0A7W2CYB7</accession>
<name>A0A7W2CYB7_9ACTN</name>
<dbReference type="EMBL" id="JACEQY010000005">
    <property type="protein sequence ID" value="MBA4861338.1"/>
    <property type="molecule type" value="Genomic_DNA"/>
</dbReference>
<comment type="caution">
    <text evidence="1">The sequence shown here is derived from an EMBL/GenBank/DDBJ whole genome shotgun (WGS) entry which is preliminary data.</text>
</comment>
<dbReference type="RefSeq" id="WP_181863359.1">
    <property type="nucleotide sequence ID" value="NZ_JACEQY010000005.1"/>
</dbReference>
<dbReference type="Proteomes" id="UP000586976">
    <property type="component" value="Unassembled WGS sequence"/>
</dbReference>
<keyword evidence="2" id="KW-1185">Reference proteome</keyword>
<evidence type="ECO:0000313" key="1">
    <source>
        <dbReference type="EMBL" id="MBA4861338.1"/>
    </source>
</evidence>
<sequence>MGNLYEYFSAPDDEAALRTFAAGPAAVGLQPLDVKGIDPYLLIGAAEALLTGKTFDDVAAQSRFNHLLSDPGPTARGSSR</sequence>
<proteinExistence type="predicted"/>
<gene>
    <name evidence="1" type="ORF">H1V43_08035</name>
</gene>
<reference evidence="1 2" key="1">
    <citation type="submission" date="2020-07" db="EMBL/GenBank/DDBJ databases">
        <title>Streptomyces isolated from Indian soil.</title>
        <authorList>
            <person name="Mandal S."/>
            <person name="Maiti P.K."/>
        </authorList>
    </citation>
    <scope>NUCLEOTIDE SEQUENCE [LARGE SCALE GENOMIC DNA]</scope>
    <source>
        <strain evidence="1 2">PSKA54</strain>
    </source>
</reference>
<evidence type="ECO:0000313" key="2">
    <source>
        <dbReference type="Proteomes" id="UP000586976"/>
    </source>
</evidence>
<protein>
    <submittedName>
        <fullName evidence="1">Uncharacterized protein</fullName>
    </submittedName>
</protein>